<dbReference type="GO" id="GO:0009401">
    <property type="term" value="P:phosphoenolpyruvate-dependent sugar phosphotransferase system"/>
    <property type="evidence" value="ECO:0007669"/>
    <property type="project" value="UniProtKB-KW"/>
</dbReference>
<evidence type="ECO:0000256" key="2">
    <source>
        <dbReference type="ARBA" id="ARBA00022448"/>
    </source>
</evidence>
<comment type="subcellular location">
    <subcellularLocation>
        <location evidence="1">Cytoplasm</location>
    </subcellularLocation>
</comment>
<dbReference type="GO" id="GO:0016301">
    <property type="term" value="F:kinase activity"/>
    <property type="evidence" value="ECO:0007669"/>
    <property type="project" value="UniProtKB-KW"/>
</dbReference>
<evidence type="ECO:0000259" key="7">
    <source>
        <dbReference type="PROSITE" id="PS51093"/>
    </source>
</evidence>
<keyword evidence="5" id="KW-0598">Phosphotransferase system</keyword>
<organism evidence="8 9">
    <name type="scientific">Falsibacillus pallidus</name>
    <dbReference type="NCBI Taxonomy" id="493781"/>
    <lineage>
        <taxon>Bacteria</taxon>
        <taxon>Bacillati</taxon>
        <taxon>Bacillota</taxon>
        <taxon>Bacilli</taxon>
        <taxon>Bacillales</taxon>
        <taxon>Bacillaceae</taxon>
        <taxon>Falsibacillus</taxon>
    </lineage>
</organism>
<dbReference type="PANTHER" id="PTHR45008:SF1">
    <property type="entry name" value="PTS SYSTEM GLUCOSE-SPECIFIC EIIA COMPONENT"/>
    <property type="match status" value="1"/>
</dbReference>
<evidence type="ECO:0000256" key="4">
    <source>
        <dbReference type="ARBA" id="ARBA00022679"/>
    </source>
</evidence>
<keyword evidence="6" id="KW-0418">Kinase</keyword>
<dbReference type="EMBL" id="QQAY01000010">
    <property type="protein sequence ID" value="RDI41025.1"/>
    <property type="molecule type" value="Genomic_DNA"/>
</dbReference>
<dbReference type="PROSITE" id="PS51093">
    <property type="entry name" value="PTS_EIIA_TYPE_1"/>
    <property type="match status" value="1"/>
</dbReference>
<evidence type="ECO:0000256" key="6">
    <source>
        <dbReference type="ARBA" id="ARBA00022777"/>
    </source>
</evidence>
<keyword evidence="4" id="KW-0808">Transferase</keyword>
<dbReference type="NCBIfam" id="TIGR00830">
    <property type="entry name" value="PTBA"/>
    <property type="match status" value="1"/>
</dbReference>
<dbReference type="RefSeq" id="WP_114746306.1">
    <property type="nucleotide sequence ID" value="NZ_QQAY01000010.1"/>
</dbReference>
<keyword evidence="3" id="KW-0762">Sugar transport</keyword>
<dbReference type="PANTHER" id="PTHR45008">
    <property type="entry name" value="PTS SYSTEM GLUCOSE-SPECIFIC EIIA COMPONENT"/>
    <property type="match status" value="1"/>
</dbReference>
<evidence type="ECO:0000256" key="1">
    <source>
        <dbReference type="ARBA" id="ARBA00004496"/>
    </source>
</evidence>
<keyword evidence="2" id="KW-0813">Transport</keyword>
<evidence type="ECO:0000313" key="9">
    <source>
        <dbReference type="Proteomes" id="UP000255326"/>
    </source>
</evidence>
<protein>
    <submittedName>
        <fullName evidence="8">PTS system glucose-specific IIA component</fullName>
    </submittedName>
</protein>
<dbReference type="GO" id="GO:0005737">
    <property type="term" value="C:cytoplasm"/>
    <property type="evidence" value="ECO:0007669"/>
    <property type="project" value="UniProtKB-SubCell"/>
</dbReference>
<feature type="domain" description="PTS EIIA type-1" evidence="7">
    <location>
        <begin position="23"/>
        <end position="127"/>
    </location>
</feature>
<sequence length="163" mass="17610">MTAQLNVLSPFTGKPFPLEDVKKTKFANGMMGKGIAVIPEEGKLVAPCSGEVIQVFPTKHAISLQTESGIEILVQIGQDTERLEGKGFEVHVEEKDKVKGGDLLISFDLDALHQKSVPIESPVVIINANRIDSMNRTTDPTVTAGSSVLLELGVKEEDEKQDA</sequence>
<accession>A0A370GB50</accession>
<name>A0A370GB50_9BACI</name>
<comment type="caution">
    <text evidence="8">The sequence shown here is derived from an EMBL/GenBank/DDBJ whole genome shotgun (WGS) entry which is preliminary data.</text>
</comment>
<dbReference type="FunFam" id="2.70.70.10:FF:000001">
    <property type="entry name" value="PTS system glucose-specific IIA component"/>
    <property type="match status" value="1"/>
</dbReference>
<dbReference type="InterPro" id="IPR001127">
    <property type="entry name" value="PTS_EIIA_1_perm"/>
</dbReference>
<dbReference type="InterPro" id="IPR050890">
    <property type="entry name" value="PTS_EIIA_component"/>
</dbReference>
<evidence type="ECO:0000313" key="8">
    <source>
        <dbReference type="EMBL" id="RDI41025.1"/>
    </source>
</evidence>
<gene>
    <name evidence="8" type="ORF">DFR59_11026</name>
</gene>
<dbReference type="SUPFAM" id="SSF51261">
    <property type="entry name" value="Duplicated hybrid motif"/>
    <property type="match status" value="1"/>
</dbReference>
<proteinExistence type="predicted"/>
<dbReference type="Pfam" id="PF00358">
    <property type="entry name" value="PTS_EIIA_1"/>
    <property type="match status" value="1"/>
</dbReference>
<reference evidence="8 9" key="1">
    <citation type="submission" date="2018-07" db="EMBL/GenBank/DDBJ databases">
        <title>Genomic Encyclopedia of Type Strains, Phase IV (KMG-IV): sequencing the most valuable type-strain genomes for metagenomic binning, comparative biology and taxonomic classification.</title>
        <authorList>
            <person name="Goeker M."/>
        </authorList>
    </citation>
    <scope>NUCLEOTIDE SEQUENCE [LARGE SCALE GENOMIC DNA]</scope>
    <source>
        <strain evidence="8 9">DSM 25281</strain>
    </source>
</reference>
<dbReference type="OrthoDB" id="2968481at2"/>
<dbReference type="Proteomes" id="UP000255326">
    <property type="component" value="Unassembled WGS sequence"/>
</dbReference>
<dbReference type="Gene3D" id="2.70.70.10">
    <property type="entry name" value="Glucose Permease (Domain IIA)"/>
    <property type="match status" value="1"/>
</dbReference>
<dbReference type="InterPro" id="IPR011055">
    <property type="entry name" value="Dup_hybrid_motif"/>
</dbReference>
<evidence type="ECO:0000256" key="3">
    <source>
        <dbReference type="ARBA" id="ARBA00022597"/>
    </source>
</evidence>
<evidence type="ECO:0000256" key="5">
    <source>
        <dbReference type="ARBA" id="ARBA00022683"/>
    </source>
</evidence>
<dbReference type="AlphaFoldDB" id="A0A370GB50"/>
<keyword evidence="9" id="KW-1185">Reference proteome</keyword>